<protein>
    <recommendedName>
        <fullName evidence="5">Carboxypeptidase Q</fullName>
    </recommendedName>
    <alternativeName>
        <fullName evidence="20">Plasma glutamate carboxypeptidase</fullName>
    </alternativeName>
</protein>
<sequence>MKYIKLNFIFGALLFASTGSYAQQEVIDTAAFSRIRKAELSSSQIPQIAHYLTDVSGPRLTNSPGYARAASWAVATMKKWGMTNAATEPWGTFGKQWEVQDFSMMMRAPYNAQIRAYPNPWSPGSTGLLQGEVMIITSAQAIDTVYLNSHATGFKGKFVLVTGEAADYKKDFEPSAERLADTALANLKDTYMVSRSMIDMYTTKYLKIFKTADRILKNAGALAFISAGRSNVNGTVFVQGRYGYKLTDPETVPQVTMASEDGQKIKRLIQSGQKVELAMSFTDKTSTEDTNGYNVVGEIPGTDPKLKSQLVMLGGHLDSWQAATGATDNAAGCIVMLEAVRLLDSLGLKPKRTIRIALWSGEEQGLLGSFGYVKSHFRDGVKFTVKPEQAKVSAYFNLDNGTGKIRGIFAQNNEKMKPIFEQWLKPFNDLGATTVTMANTGSTDHLAFDWAGIPGFQFVQDPIDYETRTHHSNMDDYDHLMIDDLKQAAIIVASFVYQASIRPEMLPRKPLVNETFVFDGF</sequence>
<keyword evidence="11" id="KW-0378">Hydrolase</keyword>
<keyword evidence="6" id="KW-0964">Secreted</keyword>
<keyword evidence="16" id="KW-0865">Zymogen</keyword>
<evidence type="ECO:0000256" key="10">
    <source>
        <dbReference type="ARBA" id="ARBA00022729"/>
    </source>
</evidence>
<evidence type="ECO:0000256" key="11">
    <source>
        <dbReference type="ARBA" id="ARBA00022801"/>
    </source>
</evidence>
<evidence type="ECO:0000256" key="7">
    <source>
        <dbReference type="ARBA" id="ARBA00022645"/>
    </source>
</evidence>
<proteinExistence type="predicted"/>
<evidence type="ECO:0000256" key="3">
    <source>
        <dbReference type="ARBA" id="ARBA00004555"/>
    </source>
</evidence>
<evidence type="ECO:0000313" key="24">
    <source>
        <dbReference type="Proteomes" id="UP000199705"/>
    </source>
</evidence>
<keyword evidence="8" id="KW-0645">Protease</keyword>
<evidence type="ECO:0000313" key="23">
    <source>
        <dbReference type="EMBL" id="SDH64186.1"/>
    </source>
</evidence>
<keyword evidence="9" id="KW-0479">Metal-binding</keyword>
<evidence type="ECO:0000256" key="14">
    <source>
        <dbReference type="ARBA" id="ARBA00023034"/>
    </source>
</evidence>
<evidence type="ECO:0000256" key="13">
    <source>
        <dbReference type="ARBA" id="ARBA00022833"/>
    </source>
</evidence>
<evidence type="ECO:0000256" key="1">
    <source>
        <dbReference type="ARBA" id="ARBA00004240"/>
    </source>
</evidence>
<organism evidence="23 24">
    <name type="scientific">Mucilaginibacter gossypii</name>
    <dbReference type="NCBI Taxonomy" id="551996"/>
    <lineage>
        <taxon>Bacteria</taxon>
        <taxon>Pseudomonadati</taxon>
        <taxon>Bacteroidota</taxon>
        <taxon>Sphingobacteriia</taxon>
        <taxon>Sphingobacteriales</taxon>
        <taxon>Sphingobacteriaceae</taxon>
        <taxon>Mucilaginibacter</taxon>
    </lineage>
</organism>
<comment type="subunit">
    <text evidence="19">Homodimer. The monomeric form is inactive while the homodimer is active.</text>
</comment>
<keyword evidence="15" id="KW-0482">Metalloprotease</keyword>
<evidence type="ECO:0000259" key="22">
    <source>
        <dbReference type="Pfam" id="PF04389"/>
    </source>
</evidence>
<keyword evidence="18" id="KW-0458">Lysosome</keyword>
<keyword evidence="13" id="KW-0862">Zinc</keyword>
<evidence type="ECO:0000256" key="2">
    <source>
        <dbReference type="ARBA" id="ARBA00004371"/>
    </source>
</evidence>
<evidence type="ECO:0000256" key="8">
    <source>
        <dbReference type="ARBA" id="ARBA00022670"/>
    </source>
</evidence>
<dbReference type="AlphaFoldDB" id="A0A1G8E2L2"/>
<evidence type="ECO:0000256" key="15">
    <source>
        <dbReference type="ARBA" id="ARBA00023049"/>
    </source>
</evidence>
<dbReference type="GO" id="GO:0004180">
    <property type="term" value="F:carboxypeptidase activity"/>
    <property type="evidence" value="ECO:0007669"/>
    <property type="project" value="UniProtKB-KW"/>
</dbReference>
<keyword evidence="12" id="KW-0256">Endoplasmic reticulum</keyword>
<dbReference type="SUPFAM" id="SSF53187">
    <property type="entry name" value="Zn-dependent exopeptidases"/>
    <property type="match status" value="1"/>
</dbReference>
<reference evidence="24" key="1">
    <citation type="submission" date="2016-10" db="EMBL/GenBank/DDBJ databases">
        <authorList>
            <person name="Varghese N."/>
            <person name="Submissions S."/>
        </authorList>
    </citation>
    <scope>NUCLEOTIDE SEQUENCE [LARGE SCALE GENOMIC DNA]</scope>
    <source>
        <strain evidence="24">Gh-67</strain>
    </source>
</reference>
<evidence type="ECO:0000256" key="20">
    <source>
        <dbReference type="ARBA" id="ARBA00033328"/>
    </source>
</evidence>
<dbReference type="Pfam" id="PF04389">
    <property type="entry name" value="Peptidase_M28"/>
    <property type="match status" value="1"/>
</dbReference>
<dbReference type="GO" id="GO:0070573">
    <property type="term" value="F:metallodipeptidase activity"/>
    <property type="evidence" value="ECO:0007669"/>
    <property type="project" value="InterPro"/>
</dbReference>
<keyword evidence="17" id="KW-0325">Glycoprotein</keyword>
<dbReference type="GO" id="GO:0046872">
    <property type="term" value="F:metal ion binding"/>
    <property type="evidence" value="ECO:0007669"/>
    <property type="project" value="UniProtKB-KW"/>
</dbReference>
<evidence type="ECO:0000256" key="18">
    <source>
        <dbReference type="ARBA" id="ARBA00023228"/>
    </source>
</evidence>
<evidence type="ECO:0000256" key="4">
    <source>
        <dbReference type="ARBA" id="ARBA00004613"/>
    </source>
</evidence>
<keyword evidence="10 21" id="KW-0732">Signal</keyword>
<dbReference type="EMBL" id="FNCG01000011">
    <property type="protein sequence ID" value="SDH64186.1"/>
    <property type="molecule type" value="Genomic_DNA"/>
</dbReference>
<keyword evidence="24" id="KW-1185">Reference proteome</keyword>
<evidence type="ECO:0000256" key="6">
    <source>
        <dbReference type="ARBA" id="ARBA00022525"/>
    </source>
</evidence>
<evidence type="ECO:0000256" key="5">
    <source>
        <dbReference type="ARBA" id="ARBA00014116"/>
    </source>
</evidence>
<dbReference type="Gene3D" id="3.50.30.30">
    <property type="match status" value="1"/>
</dbReference>
<dbReference type="Proteomes" id="UP000199705">
    <property type="component" value="Unassembled WGS sequence"/>
</dbReference>
<dbReference type="PANTHER" id="PTHR12053">
    <property type="entry name" value="PROTEASE FAMILY M28 PLASMA GLUTAMATE CARBOXYPEPTIDASE-RELATED"/>
    <property type="match status" value="1"/>
</dbReference>
<comment type="subcellular location">
    <subcellularLocation>
        <location evidence="1">Endoplasmic reticulum</location>
    </subcellularLocation>
    <subcellularLocation>
        <location evidence="3">Golgi apparatus</location>
    </subcellularLocation>
    <subcellularLocation>
        <location evidence="2">Lysosome</location>
    </subcellularLocation>
    <subcellularLocation>
        <location evidence="4">Secreted</location>
    </subcellularLocation>
</comment>
<dbReference type="RefSeq" id="WP_091171288.1">
    <property type="nucleotide sequence ID" value="NZ_FNCG01000011.1"/>
</dbReference>
<evidence type="ECO:0000256" key="21">
    <source>
        <dbReference type="SAM" id="SignalP"/>
    </source>
</evidence>
<dbReference type="GO" id="GO:0005764">
    <property type="term" value="C:lysosome"/>
    <property type="evidence" value="ECO:0007669"/>
    <property type="project" value="UniProtKB-SubCell"/>
</dbReference>
<dbReference type="GO" id="GO:0006508">
    <property type="term" value="P:proteolysis"/>
    <property type="evidence" value="ECO:0007669"/>
    <property type="project" value="UniProtKB-KW"/>
</dbReference>
<keyword evidence="7" id="KW-0121">Carboxypeptidase</keyword>
<feature type="domain" description="Peptidase M28" evidence="22">
    <location>
        <begin position="294"/>
        <end position="495"/>
    </location>
</feature>
<evidence type="ECO:0000256" key="12">
    <source>
        <dbReference type="ARBA" id="ARBA00022824"/>
    </source>
</evidence>
<keyword evidence="14" id="KW-0333">Golgi apparatus</keyword>
<evidence type="ECO:0000256" key="19">
    <source>
        <dbReference type="ARBA" id="ARBA00025833"/>
    </source>
</evidence>
<accession>A0A1G8E2L2</accession>
<dbReference type="Gene3D" id="3.40.630.10">
    <property type="entry name" value="Zn peptidases"/>
    <property type="match status" value="1"/>
</dbReference>
<dbReference type="InterPro" id="IPR007484">
    <property type="entry name" value="Peptidase_M28"/>
</dbReference>
<feature type="signal peptide" evidence="21">
    <location>
        <begin position="1"/>
        <end position="22"/>
    </location>
</feature>
<dbReference type="PANTHER" id="PTHR12053:SF3">
    <property type="entry name" value="CARBOXYPEPTIDASE Q"/>
    <property type="match status" value="1"/>
</dbReference>
<name>A0A1G8E2L2_9SPHI</name>
<evidence type="ECO:0000256" key="17">
    <source>
        <dbReference type="ARBA" id="ARBA00023180"/>
    </source>
</evidence>
<feature type="chain" id="PRO_5011563307" description="Carboxypeptidase Q" evidence="21">
    <location>
        <begin position="23"/>
        <end position="521"/>
    </location>
</feature>
<dbReference type="GO" id="GO:0005576">
    <property type="term" value="C:extracellular region"/>
    <property type="evidence" value="ECO:0007669"/>
    <property type="project" value="UniProtKB-SubCell"/>
</dbReference>
<dbReference type="STRING" id="551996.SAMN05192573_11198"/>
<evidence type="ECO:0000256" key="16">
    <source>
        <dbReference type="ARBA" id="ARBA00023145"/>
    </source>
</evidence>
<gene>
    <name evidence="23" type="ORF">SAMN05192573_11198</name>
</gene>
<dbReference type="InterPro" id="IPR039866">
    <property type="entry name" value="CPQ"/>
</dbReference>
<evidence type="ECO:0000256" key="9">
    <source>
        <dbReference type="ARBA" id="ARBA00022723"/>
    </source>
</evidence>